<keyword evidence="2" id="KW-1185">Reference proteome</keyword>
<organism evidence="1 2">
    <name type="scientific">Papillibacter cinnamivorans DSM 12816</name>
    <dbReference type="NCBI Taxonomy" id="1122930"/>
    <lineage>
        <taxon>Bacteria</taxon>
        <taxon>Bacillati</taxon>
        <taxon>Bacillota</taxon>
        <taxon>Clostridia</taxon>
        <taxon>Eubacteriales</taxon>
        <taxon>Oscillospiraceae</taxon>
        <taxon>Papillibacter</taxon>
    </lineage>
</organism>
<protein>
    <submittedName>
        <fullName evidence="1">Uncharacterized protein</fullName>
    </submittedName>
</protein>
<gene>
    <name evidence="1" type="ORF">SAMN02745168_0615</name>
</gene>
<dbReference type="STRING" id="1122930.SAMN02745168_0615"/>
<sequence length="84" mass="9400">MPNACCESKKDTLFEITDRTASVIHDINARATRLDIFTSGEKPCECDKNVACPPNGQIERARFIFGMLEETVRILDRVIQDLGA</sequence>
<proteinExistence type="predicted"/>
<evidence type="ECO:0000313" key="1">
    <source>
        <dbReference type="EMBL" id="SMC38317.1"/>
    </source>
</evidence>
<name>A0A1W1YQ65_9FIRM</name>
<reference evidence="1 2" key="1">
    <citation type="submission" date="2017-04" db="EMBL/GenBank/DDBJ databases">
        <authorList>
            <person name="Afonso C.L."/>
            <person name="Miller P.J."/>
            <person name="Scott M.A."/>
            <person name="Spackman E."/>
            <person name="Goraichik I."/>
            <person name="Dimitrov K.M."/>
            <person name="Suarez D.L."/>
            <person name="Swayne D.E."/>
        </authorList>
    </citation>
    <scope>NUCLEOTIDE SEQUENCE [LARGE SCALE GENOMIC DNA]</scope>
    <source>
        <strain evidence="1 2">DSM 12816</strain>
    </source>
</reference>
<accession>A0A1W1YQ65</accession>
<dbReference type="Proteomes" id="UP000192790">
    <property type="component" value="Unassembled WGS sequence"/>
</dbReference>
<dbReference type="AlphaFoldDB" id="A0A1W1YQ65"/>
<evidence type="ECO:0000313" key="2">
    <source>
        <dbReference type="Proteomes" id="UP000192790"/>
    </source>
</evidence>
<dbReference type="EMBL" id="FWXW01000001">
    <property type="protein sequence ID" value="SMC38317.1"/>
    <property type="molecule type" value="Genomic_DNA"/>
</dbReference>